<evidence type="ECO:0008006" key="4">
    <source>
        <dbReference type="Google" id="ProtNLM"/>
    </source>
</evidence>
<feature type="transmembrane region" description="Helical" evidence="1">
    <location>
        <begin position="30"/>
        <end position="53"/>
    </location>
</feature>
<evidence type="ECO:0000313" key="3">
    <source>
        <dbReference type="Proteomes" id="UP000005835"/>
    </source>
</evidence>
<evidence type="ECO:0000313" key="2">
    <source>
        <dbReference type="EMBL" id="EKB30323.1"/>
    </source>
</evidence>
<protein>
    <recommendedName>
        <fullName evidence="4">Dihydroneopterin aldolase</fullName>
    </recommendedName>
</protein>
<keyword evidence="1" id="KW-0472">Membrane</keyword>
<proteinExistence type="predicted"/>
<dbReference type="OrthoDB" id="9156955at2"/>
<keyword evidence="1" id="KW-1133">Transmembrane helix</keyword>
<keyword evidence="3" id="KW-1185">Reference proteome</keyword>
<dbReference type="EMBL" id="ADMG01000046">
    <property type="protein sequence ID" value="EKB30323.1"/>
    <property type="molecule type" value="Genomic_DNA"/>
</dbReference>
<dbReference type="PATRIC" id="fig|742823.3.peg.2062"/>
<dbReference type="STRING" id="742823.HMPREF9465_02060"/>
<gene>
    <name evidence="2" type="ORF">HMPREF9465_02060</name>
</gene>
<dbReference type="Proteomes" id="UP000005835">
    <property type="component" value="Unassembled WGS sequence"/>
</dbReference>
<evidence type="ECO:0000256" key="1">
    <source>
        <dbReference type="SAM" id="Phobius"/>
    </source>
</evidence>
<dbReference type="AlphaFoldDB" id="K1JUL1"/>
<reference evidence="2 3" key="1">
    <citation type="submission" date="2012-05" db="EMBL/GenBank/DDBJ databases">
        <title>The Genome Sequence of Sutterella wadsworthensis 2_1_59BFAA.</title>
        <authorList>
            <consortium name="The Broad Institute Genome Sequencing Platform"/>
            <person name="Earl A."/>
            <person name="Ward D."/>
            <person name="Feldgarden M."/>
            <person name="Gevers D."/>
            <person name="Daigneault M."/>
            <person name="Strauss J."/>
            <person name="Allen-Vercoe E."/>
            <person name="Walker B."/>
            <person name="Young S.K."/>
            <person name="Zeng Q."/>
            <person name="Gargeya S."/>
            <person name="Fitzgerald M."/>
            <person name="Haas B."/>
            <person name="Abouelleil A."/>
            <person name="Alvarado L."/>
            <person name="Arachchi H.M."/>
            <person name="Berlin A.M."/>
            <person name="Chapman S.B."/>
            <person name="Goldberg J."/>
            <person name="Griggs A."/>
            <person name="Gujja S."/>
            <person name="Hansen M."/>
            <person name="Howarth C."/>
            <person name="Imamovic A."/>
            <person name="Larimer J."/>
            <person name="McCowen C."/>
            <person name="Montmayeur A."/>
            <person name="Murphy C."/>
            <person name="Neiman D."/>
            <person name="Pearson M."/>
            <person name="Priest M."/>
            <person name="Roberts A."/>
            <person name="Saif S."/>
            <person name="Shea T."/>
            <person name="Sisk P."/>
            <person name="Sykes S."/>
            <person name="Wortman J."/>
            <person name="Nusbaum C."/>
            <person name="Birren B."/>
        </authorList>
    </citation>
    <scope>NUCLEOTIDE SEQUENCE [LARGE SCALE GENOMIC DNA]</scope>
    <source>
        <strain evidence="2 3">2_1_59BFAA</strain>
    </source>
</reference>
<organism evidence="2 3">
    <name type="scientific">Sutterella wadsworthensis 2_1_59BFAA</name>
    <dbReference type="NCBI Taxonomy" id="742823"/>
    <lineage>
        <taxon>Bacteria</taxon>
        <taxon>Pseudomonadati</taxon>
        <taxon>Pseudomonadota</taxon>
        <taxon>Betaproteobacteria</taxon>
        <taxon>Burkholderiales</taxon>
        <taxon>Sutterellaceae</taxon>
        <taxon>Sutterella</taxon>
    </lineage>
</organism>
<comment type="caution">
    <text evidence="2">The sequence shown here is derived from an EMBL/GenBank/DDBJ whole genome shotgun (WGS) entry which is preliminary data.</text>
</comment>
<accession>K1JUL1</accession>
<name>K1JUL1_9BURK</name>
<sequence length="55" mass="6190">MEFLEFLMLTAAMLLLIFKPEKEKLAWGLLIVSWAVVVLMYVGHVSNAILGVLNI</sequence>
<dbReference type="HOGENOM" id="CLU_203772_1_0_4"/>
<keyword evidence="1" id="KW-0812">Transmembrane</keyword>